<accession>A0A6T7Y6V7</accession>
<feature type="transmembrane region" description="Helical" evidence="1">
    <location>
        <begin position="444"/>
        <end position="466"/>
    </location>
</feature>
<dbReference type="AlphaFoldDB" id="A0A6T7Y6V7"/>
<gene>
    <name evidence="2" type="ORF">CPOL0286_LOCUS5212</name>
    <name evidence="3" type="ORF">CPOL0286_LOCUS5213</name>
</gene>
<evidence type="ECO:0000256" key="1">
    <source>
        <dbReference type="SAM" id="Phobius"/>
    </source>
</evidence>
<dbReference type="PANTHER" id="PTHR22911">
    <property type="entry name" value="ACYL-MALONYL CONDENSING ENZYME-RELATED"/>
    <property type="match status" value="1"/>
</dbReference>
<keyword evidence="1" id="KW-0812">Transmembrane</keyword>
<keyword evidence="1" id="KW-1133">Transmembrane helix</keyword>
<organism evidence="2">
    <name type="scientific">Prymnesium polylepis</name>
    <dbReference type="NCBI Taxonomy" id="72548"/>
    <lineage>
        <taxon>Eukaryota</taxon>
        <taxon>Haptista</taxon>
        <taxon>Haptophyta</taxon>
        <taxon>Prymnesiophyceae</taxon>
        <taxon>Prymnesiales</taxon>
        <taxon>Prymnesiaceae</taxon>
        <taxon>Prymnesium</taxon>
    </lineage>
</organism>
<sequence>MPAPSHEQRDFVVVPSSLTSSFAFTDPTTSGGATGGRATLQEPLLFGAEAAALSVEASLVNAAVGSVSTDLSALSIEMRSGAGTAGPPLLGATSPQRPAYMIALPPQHDAAMGRRHLLALPAPPVELEDPLVCPSPLPVLPSAIESVTLRATEEAVTLTVHKTVPLTGWLLLGTALLTCYSGAPATDLQLVWQPSRGSHTFLRCVWRGTASSLLAGLVACAYPSSRTHLVAALRLRLTPATARLLFSSGLAFFTNSGAFNLALAHTSISHAALFESCSSIYIVVAQLLAALLGRASGVPKLQLYGVVLGCIGALLTTRDGSPDTAAVTASSGVPVSVLGDVVALASGLGAAFYLSLAEAIRVDIDPIAFFCLVMMQFAVLSLAAAHVFDDAPPSFTAPFDEETGILGWMLPSPARLPVQLWLALVVDLAGNLGFIAVMKFVPAITVAAAMLLGPLVSTVEGIAVGVDELPGGWTLAGGLLITVGSGLISYAVSESTATVEIRGSSFTS</sequence>
<feature type="transmembrane region" description="Helical" evidence="1">
    <location>
        <begin position="301"/>
        <end position="317"/>
    </location>
</feature>
<dbReference type="EMBL" id="HBKO01011702">
    <property type="protein sequence ID" value="CAE2205036.1"/>
    <property type="molecule type" value="Transcribed_RNA"/>
</dbReference>
<name>A0A6T7Y6V7_9EUKA</name>
<evidence type="ECO:0000313" key="2">
    <source>
        <dbReference type="EMBL" id="CAE2205036.1"/>
    </source>
</evidence>
<feature type="transmembrane region" description="Helical" evidence="1">
    <location>
        <begin position="244"/>
        <end position="265"/>
    </location>
</feature>
<proteinExistence type="predicted"/>
<evidence type="ECO:0008006" key="4">
    <source>
        <dbReference type="Google" id="ProtNLM"/>
    </source>
</evidence>
<keyword evidence="1" id="KW-0472">Membrane</keyword>
<feature type="transmembrane region" description="Helical" evidence="1">
    <location>
        <begin position="337"/>
        <end position="355"/>
    </location>
</feature>
<dbReference type="EMBL" id="HBKO01011703">
    <property type="protein sequence ID" value="CAE2205039.1"/>
    <property type="molecule type" value="Transcribed_RNA"/>
</dbReference>
<dbReference type="PANTHER" id="PTHR22911:SF76">
    <property type="entry name" value="EAMA DOMAIN-CONTAINING PROTEIN"/>
    <property type="match status" value="1"/>
</dbReference>
<feature type="transmembrane region" description="Helical" evidence="1">
    <location>
        <begin position="367"/>
        <end position="388"/>
    </location>
</feature>
<reference evidence="2" key="1">
    <citation type="submission" date="2021-01" db="EMBL/GenBank/DDBJ databases">
        <authorList>
            <person name="Corre E."/>
            <person name="Pelletier E."/>
            <person name="Niang G."/>
            <person name="Scheremetjew M."/>
            <person name="Finn R."/>
            <person name="Kale V."/>
            <person name="Holt S."/>
            <person name="Cochrane G."/>
            <person name="Meng A."/>
            <person name="Brown T."/>
            <person name="Cohen L."/>
        </authorList>
    </citation>
    <scope>NUCLEOTIDE SEQUENCE</scope>
    <source>
        <strain evidence="2">UIO037</strain>
    </source>
</reference>
<feature type="transmembrane region" description="Helical" evidence="1">
    <location>
        <begin position="271"/>
        <end position="292"/>
    </location>
</feature>
<protein>
    <recommendedName>
        <fullName evidence="4">EamA domain-containing protein</fullName>
    </recommendedName>
</protein>
<evidence type="ECO:0000313" key="3">
    <source>
        <dbReference type="EMBL" id="CAE2205039.1"/>
    </source>
</evidence>
<feature type="transmembrane region" description="Helical" evidence="1">
    <location>
        <begin position="472"/>
        <end position="492"/>
    </location>
</feature>
<feature type="transmembrane region" description="Helical" evidence="1">
    <location>
        <begin position="418"/>
        <end position="437"/>
    </location>
</feature>
<dbReference type="GO" id="GO:0016020">
    <property type="term" value="C:membrane"/>
    <property type="evidence" value="ECO:0007669"/>
    <property type="project" value="TreeGrafter"/>
</dbReference>